<feature type="non-terminal residue" evidence="1">
    <location>
        <position position="1"/>
    </location>
</feature>
<accession>A0A0S8GIZ6</accession>
<evidence type="ECO:0000313" key="2">
    <source>
        <dbReference type="Proteomes" id="UP000051096"/>
    </source>
</evidence>
<dbReference type="Proteomes" id="UP000051096">
    <property type="component" value="Unassembled WGS sequence"/>
</dbReference>
<dbReference type="AlphaFoldDB" id="A0A0S8GIZ6"/>
<reference evidence="1 2" key="1">
    <citation type="journal article" date="2015" name="Microbiome">
        <title>Genomic resolution of linkages in carbon, nitrogen, and sulfur cycling among widespread estuary sediment bacteria.</title>
        <authorList>
            <person name="Baker B.J."/>
            <person name="Lazar C.S."/>
            <person name="Teske A.P."/>
            <person name="Dick G.J."/>
        </authorList>
    </citation>
    <scope>NUCLEOTIDE SEQUENCE [LARGE SCALE GENOMIC DNA]</scope>
    <source>
        <strain evidence="1">SM23_60</strain>
    </source>
</reference>
<protein>
    <submittedName>
        <fullName evidence="1">Uncharacterized protein</fullName>
    </submittedName>
</protein>
<comment type="caution">
    <text evidence="1">The sequence shown here is derived from an EMBL/GenBank/DDBJ whole genome shotgun (WGS) entry which is preliminary data.</text>
</comment>
<dbReference type="EMBL" id="LJUO01000027">
    <property type="protein sequence ID" value="KPK72609.1"/>
    <property type="molecule type" value="Genomic_DNA"/>
</dbReference>
<evidence type="ECO:0000313" key="1">
    <source>
        <dbReference type="EMBL" id="KPK72609.1"/>
    </source>
</evidence>
<name>A0A0S8GIZ6_UNCW3</name>
<sequence length="211" mass="22997">SIAALINGPANFEPFQANPDINTPNEPSSVTSVTAMTDSTYTTPLTSNLQIGDTLYIELVGTDWHNSLTEPALVIMRTTQDPYGIALALIETDSATGIYHGWACVSDTSNDALNHIGAHTDDTLVITSHIDITKTDTVFIGAIGIREHTVRSSKVETCRATIVSSPAFLPTLRHYQIYDITGRTVSPDKLQQGIYYLAKDGRIVSKIIYLR</sequence>
<proteinExistence type="predicted"/>
<organism evidence="1 2">
    <name type="scientific">candidate division WOR_3 bacterium SM23_60</name>
    <dbReference type="NCBI Taxonomy" id="1703780"/>
    <lineage>
        <taxon>Bacteria</taxon>
        <taxon>Bacteria division WOR-3</taxon>
    </lineage>
</organism>
<gene>
    <name evidence="1" type="ORF">AMJ87_04345</name>
</gene>